<dbReference type="AlphaFoldDB" id="A0A848K9F4"/>
<name>A0A848K9F4_9NOCA</name>
<reference evidence="1 2" key="1">
    <citation type="submission" date="2019-05" db="EMBL/GenBank/DDBJ databases">
        <authorList>
            <person name="Lee S.D."/>
        </authorList>
    </citation>
    <scope>NUCLEOTIDE SEQUENCE [LARGE SCALE GENOMIC DNA]</scope>
    <source>
        <strain evidence="1 2">YC2-7</strain>
    </source>
</reference>
<protein>
    <submittedName>
        <fullName evidence="1">TetR/AcrR family transcriptional regulator</fullName>
    </submittedName>
</protein>
<organism evidence="1 2">
    <name type="scientific">Antrihabitans stalactiti</name>
    <dbReference type="NCBI Taxonomy" id="2584121"/>
    <lineage>
        <taxon>Bacteria</taxon>
        <taxon>Bacillati</taxon>
        <taxon>Actinomycetota</taxon>
        <taxon>Actinomycetes</taxon>
        <taxon>Mycobacteriales</taxon>
        <taxon>Nocardiaceae</taxon>
        <taxon>Antrihabitans</taxon>
    </lineage>
</organism>
<sequence>MIAEHGIDVPLRDVAAAAGQRNNSAVQYHFGSRDGLIEAIVERRMVALERARLELLAEDEANGASTDPAAFVTMLVAPLLDVPYRDGATHYARFLEQTRRHPAVIDPTRLDTESWVAARIIITRLERSLRHLGPEVRRKRLGSMTTAMFALLADFEGEMSDVDAAGRDVLAREIVDMLVGMLMVPQR</sequence>
<dbReference type="Proteomes" id="UP000535543">
    <property type="component" value="Unassembled WGS sequence"/>
</dbReference>
<evidence type="ECO:0000313" key="2">
    <source>
        <dbReference type="Proteomes" id="UP000535543"/>
    </source>
</evidence>
<gene>
    <name evidence="1" type="ORF">FGL95_04440</name>
</gene>
<evidence type="ECO:0000313" key="1">
    <source>
        <dbReference type="EMBL" id="NMN94286.1"/>
    </source>
</evidence>
<dbReference type="EMBL" id="VCQU01000001">
    <property type="protein sequence ID" value="NMN94286.1"/>
    <property type="molecule type" value="Genomic_DNA"/>
</dbReference>
<dbReference type="SUPFAM" id="SSF46689">
    <property type="entry name" value="Homeodomain-like"/>
    <property type="match status" value="1"/>
</dbReference>
<keyword evidence="2" id="KW-1185">Reference proteome</keyword>
<dbReference type="InterPro" id="IPR009057">
    <property type="entry name" value="Homeodomain-like_sf"/>
</dbReference>
<dbReference type="Gene3D" id="1.10.357.10">
    <property type="entry name" value="Tetracycline Repressor, domain 2"/>
    <property type="match status" value="1"/>
</dbReference>
<reference evidence="1 2" key="2">
    <citation type="submission" date="2020-06" db="EMBL/GenBank/DDBJ databases">
        <title>Antribacter stalactiti gen. nov., sp. nov., a new member of the family Nacardiaceae isolated from a cave.</title>
        <authorList>
            <person name="Kim I.S."/>
        </authorList>
    </citation>
    <scope>NUCLEOTIDE SEQUENCE [LARGE SCALE GENOMIC DNA]</scope>
    <source>
        <strain evidence="1 2">YC2-7</strain>
    </source>
</reference>
<comment type="caution">
    <text evidence="1">The sequence shown here is derived from an EMBL/GenBank/DDBJ whole genome shotgun (WGS) entry which is preliminary data.</text>
</comment>
<accession>A0A848K9F4</accession>
<proteinExistence type="predicted"/>